<sequence>MNLIIDVGNTQIKVAVFQEDELQYTIRFDASQFHLKLKEIFQKFPEIQFSILSSVKNVEENWGKTLQQKTKFLLLSGTTKVPFQNHYKTPRTLGVDRMALVAAASKKFSGKNTLIIDAGTCITYDILNRKNEYLGGVISPGLQMRTKAMHQFTDKLPLVEINKPLDFFIGNTTETSLQLGVLKATSLEIDGFIEEYKNKFEDLTVILSGGDTEILSKTVKNSIFAPSNFLLEGLNYILEFNKS</sequence>
<dbReference type="Proteomes" id="UP000356253">
    <property type="component" value="Unassembled WGS sequence"/>
</dbReference>
<protein>
    <submittedName>
        <fullName evidence="1">Type III pantothenate kinase</fullName>
        <ecNumber evidence="1">2.7.1.33</ecNumber>
    </submittedName>
</protein>
<keyword evidence="1" id="KW-0808">Transferase</keyword>
<keyword evidence="2" id="KW-1185">Reference proteome</keyword>
<dbReference type="EMBL" id="CABVMM010000003">
    <property type="protein sequence ID" value="VVU99605.1"/>
    <property type="molecule type" value="Genomic_DNA"/>
</dbReference>
<evidence type="ECO:0000313" key="1">
    <source>
        <dbReference type="EMBL" id="VVU99605.1"/>
    </source>
</evidence>
<proteinExistence type="predicted"/>
<name>A0AC61Y526_9FLAO</name>
<reference evidence="1" key="1">
    <citation type="submission" date="2019-09" db="EMBL/GenBank/DDBJ databases">
        <authorList>
            <person name="Rodrigo-Torres L."/>
            <person name="Arahal R. D."/>
            <person name="Lucena T."/>
        </authorList>
    </citation>
    <scope>NUCLEOTIDE SEQUENCE</scope>
    <source>
        <strain evidence="1">ISS653</strain>
    </source>
</reference>
<evidence type="ECO:0000313" key="2">
    <source>
        <dbReference type="Proteomes" id="UP000356253"/>
    </source>
</evidence>
<gene>
    <name evidence="1" type="primary">coaX</name>
    <name evidence="1" type="ORF">FVB9532_00861</name>
</gene>
<keyword evidence="1" id="KW-0418">Kinase</keyword>
<dbReference type="EC" id="2.7.1.33" evidence="1"/>
<organism evidence="1 2">
    <name type="scientific">Mesonia oceanica</name>
    <dbReference type="NCBI Taxonomy" id="2687242"/>
    <lineage>
        <taxon>Bacteria</taxon>
        <taxon>Pseudomonadati</taxon>
        <taxon>Bacteroidota</taxon>
        <taxon>Flavobacteriia</taxon>
        <taxon>Flavobacteriales</taxon>
        <taxon>Flavobacteriaceae</taxon>
        <taxon>Mesonia</taxon>
    </lineage>
</organism>
<comment type="caution">
    <text evidence="1">The sequence shown here is derived from an EMBL/GenBank/DDBJ whole genome shotgun (WGS) entry which is preliminary data.</text>
</comment>
<accession>A0AC61Y526</accession>